<dbReference type="Gene3D" id="3.50.4.10">
    <property type="entry name" value="Hepatocyte Growth Factor"/>
    <property type="match status" value="1"/>
</dbReference>
<dbReference type="Pfam" id="PF00051">
    <property type="entry name" value="Kringle"/>
    <property type="match status" value="4"/>
</dbReference>
<dbReference type="Gene3D" id="2.40.20.10">
    <property type="entry name" value="Plasminogen Kringle 4"/>
    <property type="match status" value="4"/>
</dbReference>
<feature type="domain" description="Kringle" evidence="17">
    <location>
        <begin position="299"/>
        <end position="378"/>
    </location>
</feature>
<evidence type="ECO:0000259" key="19">
    <source>
        <dbReference type="PROSITE" id="PS50948"/>
    </source>
</evidence>
<dbReference type="SUPFAM" id="SSF57414">
    <property type="entry name" value="Hairpin loop containing domain-like"/>
    <property type="match status" value="1"/>
</dbReference>
<dbReference type="PRINTS" id="PR00018">
    <property type="entry name" value="KRINGLE"/>
</dbReference>
<evidence type="ECO:0000259" key="18">
    <source>
        <dbReference type="PROSITE" id="PS50240"/>
    </source>
</evidence>
<dbReference type="InterPro" id="IPR003609">
    <property type="entry name" value="Pan_app"/>
</dbReference>
<dbReference type="SMART" id="SM00020">
    <property type="entry name" value="Tryp_SPc"/>
    <property type="match status" value="1"/>
</dbReference>
<evidence type="ECO:0000256" key="8">
    <source>
        <dbReference type="ARBA" id="ARBA00023180"/>
    </source>
</evidence>
<dbReference type="SUPFAM" id="SSF57440">
    <property type="entry name" value="Kringle-like"/>
    <property type="match status" value="4"/>
</dbReference>
<dbReference type="CDD" id="cd00190">
    <property type="entry name" value="Tryp_SPc"/>
    <property type="match status" value="1"/>
</dbReference>
<feature type="disulfide bond" evidence="15">
    <location>
        <begin position="321"/>
        <end position="360"/>
    </location>
</feature>
<dbReference type="FunFam" id="2.40.20.10:FF:000004">
    <property type="entry name" value="Hepatocyte growth factor"/>
    <property type="match status" value="1"/>
</dbReference>
<keyword evidence="3 15" id="KW-0420">Kringle</keyword>
<dbReference type="EMBL" id="JAINUF010000002">
    <property type="protein sequence ID" value="KAJ8373793.1"/>
    <property type="molecule type" value="Genomic_DNA"/>
</dbReference>
<dbReference type="InterPro" id="IPR050759">
    <property type="entry name" value="Serine_protease_kringle"/>
</dbReference>
<name>A0A9Q1G1K8_SYNKA</name>
<evidence type="ECO:0000259" key="17">
    <source>
        <dbReference type="PROSITE" id="PS50070"/>
    </source>
</evidence>
<evidence type="ECO:0000313" key="20">
    <source>
        <dbReference type="EMBL" id="KAJ8373793.1"/>
    </source>
</evidence>
<comment type="function">
    <text evidence="13">Potent mitogen for mature parenchymal hepatocyte cells, seems to be a hepatotrophic factor, and acts as a growth factor for a broad spectrum of tissues and cell types. Activating ligand for the receptor tyrosine kinase MET by binding to it and promoting its dimerization. Activates MAPK signaling following TMPRSS13 cleavage and activation.</text>
</comment>
<evidence type="ECO:0000256" key="2">
    <source>
        <dbReference type="ARBA" id="ARBA00022542"/>
    </source>
</evidence>
<comment type="caution">
    <text evidence="15">Lacks conserved residue(s) required for the propagation of feature annotation.</text>
</comment>
<feature type="domain" description="Apple" evidence="19">
    <location>
        <begin position="9"/>
        <end position="106"/>
    </location>
</feature>
<dbReference type="Proteomes" id="UP001152622">
    <property type="component" value="Chromosome 2"/>
</dbReference>
<dbReference type="GO" id="GO:0005615">
    <property type="term" value="C:extracellular space"/>
    <property type="evidence" value="ECO:0007669"/>
    <property type="project" value="TreeGrafter"/>
</dbReference>
<feature type="domain" description="Kringle" evidence="17">
    <location>
        <begin position="197"/>
        <end position="275"/>
    </location>
</feature>
<sequence length="719" mass="81584">MWIYKALLCVTLVVYSASKRNFLQDYQKTDGVRLVRSNSSYLTKSRGLSVVRCARRCSRGKRMPFTCRAFYFDQKNRKCHWLSFDSYTPGIQTEHDFNFDLYEKKDYVRQCIIGAGKNYKGTQSVTKSGVRCQAWASTMPHEHNPRSRYLHVRDKKTGLMENYCRNPDNETTGPWCFTVDPDLRHETCAIPQCSDVVCMKCNGEDYRGPMDHTETGKECQRWDLMEPHRHPFHPKRYPDKGLKDNFCRNPDNRLRPWCFTLDSKAQWEYCDVKACVSPSRTLSSLPDSDTETDMHATTKCFLGQGEGYRGMVGVTPSGVTCQRWDSQVPHNHSYSPQNYKCKDLRENYCRNPDGADLPWCFTTDPNVRMAFCTSIPRCEAETREPEECYEGNGEKYRGRLSKTRSGIPCGSWEDHGKSGEREPSALAAGLEMNYCRNPDKDKHGPWCYTNSSSIPWDYCMIKPCKLSSNTAPPKSDAPCFFHKTTRIVGGDHVRGKEGSWMVSIQKGNMHWCGGTLIREKWVLTSRQCFSSCVPDLSEYRIWTGFLQLNDSGRESSGRQELRIAHIICGPEGSNLALLKLSQPATLGEHVDTILLPVSGCAMKEGVVCNMYGWGETQGTGQEGALKVVQLPIVSNERCVEYHRRSIQITDTRICAGGRRREGVCDKDYGGPLVCQEGGSKVIVGVSVHGRGCALANRPGIFVNVPFYTDWIHKVYSHLD</sequence>
<evidence type="ECO:0000256" key="3">
    <source>
        <dbReference type="ARBA" id="ARBA00022572"/>
    </source>
</evidence>
<dbReference type="InterPro" id="IPR038178">
    <property type="entry name" value="Kringle_sf"/>
</dbReference>
<dbReference type="InterPro" id="IPR043504">
    <property type="entry name" value="Peptidase_S1_PA_chymotrypsin"/>
</dbReference>
<gene>
    <name evidence="20" type="ORF">SKAU_G00043730</name>
</gene>
<keyword evidence="6 14" id="KW-0339">Growth factor</keyword>
<dbReference type="GO" id="GO:0004252">
    <property type="term" value="F:serine-type endopeptidase activity"/>
    <property type="evidence" value="ECO:0007669"/>
    <property type="project" value="InterPro"/>
</dbReference>
<comment type="subunit">
    <text evidence="10">Dimer of an alpha chain and a beta chain linked by a disulfide bond. Interacts with SRPX2; the interaction increases HGF mitogenic activity.</text>
</comment>
<feature type="domain" description="Peptidase S1" evidence="18">
    <location>
        <begin position="487"/>
        <end position="716"/>
    </location>
</feature>
<evidence type="ECO:0000256" key="7">
    <source>
        <dbReference type="ARBA" id="ARBA00023157"/>
    </source>
</evidence>
<keyword evidence="8" id="KW-0325">Glycoprotein</keyword>
<evidence type="ECO:0000256" key="13">
    <source>
        <dbReference type="ARBA" id="ARBA00045210"/>
    </source>
</evidence>
<accession>A0A9Q1G1K8</accession>
<comment type="similarity">
    <text evidence="14">Belongs to the peptidase S1 family. Plasminogen subfamily.</text>
</comment>
<dbReference type="InterPro" id="IPR027284">
    <property type="entry name" value="Hepatocyte_GF"/>
</dbReference>
<dbReference type="InterPro" id="IPR009003">
    <property type="entry name" value="Peptidase_S1_PA"/>
</dbReference>
<evidence type="ECO:0000256" key="12">
    <source>
        <dbReference type="ARBA" id="ARBA00033078"/>
    </source>
</evidence>
<protein>
    <recommendedName>
        <fullName evidence="1 14">Hepatocyte growth factor</fullName>
    </recommendedName>
    <alternativeName>
        <fullName evidence="12 14">Hepatopoietin-A</fullName>
    </alternativeName>
    <alternativeName>
        <fullName evidence="11 14">Scatter factor</fullName>
    </alternativeName>
</protein>
<feature type="disulfide bond" evidence="15">
    <location>
        <begin position="349"/>
        <end position="372"/>
    </location>
</feature>
<reference evidence="20" key="1">
    <citation type="journal article" date="2023" name="Science">
        <title>Genome structures resolve the early diversification of teleost fishes.</title>
        <authorList>
            <person name="Parey E."/>
            <person name="Louis A."/>
            <person name="Montfort J."/>
            <person name="Bouchez O."/>
            <person name="Roques C."/>
            <person name="Iampietro C."/>
            <person name="Lluch J."/>
            <person name="Castinel A."/>
            <person name="Donnadieu C."/>
            <person name="Desvignes T."/>
            <person name="Floi Bucao C."/>
            <person name="Jouanno E."/>
            <person name="Wen M."/>
            <person name="Mejri S."/>
            <person name="Dirks R."/>
            <person name="Jansen H."/>
            <person name="Henkel C."/>
            <person name="Chen W.J."/>
            <person name="Zahm M."/>
            <person name="Cabau C."/>
            <person name="Klopp C."/>
            <person name="Thompson A.W."/>
            <person name="Robinson-Rechavi M."/>
            <person name="Braasch I."/>
            <person name="Lecointre G."/>
            <person name="Bobe J."/>
            <person name="Postlethwait J.H."/>
            <person name="Berthelot C."/>
            <person name="Roest Crollius H."/>
            <person name="Guiguen Y."/>
        </authorList>
    </citation>
    <scope>NUCLEOTIDE SEQUENCE</scope>
    <source>
        <strain evidence="20">WJC10195</strain>
    </source>
</reference>
<feature type="disulfide bond" evidence="15">
    <location>
        <begin position="219"/>
        <end position="258"/>
    </location>
</feature>
<dbReference type="PROSITE" id="PS50948">
    <property type="entry name" value="PAN"/>
    <property type="match status" value="1"/>
</dbReference>
<keyword evidence="5" id="KW-0677">Repeat</keyword>
<dbReference type="PROSITE" id="PS00021">
    <property type="entry name" value="KRINGLE_1"/>
    <property type="match status" value="4"/>
</dbReference>
<evidence type="ECO:0000256" key="1">
    <source>
        <dbReference type="ARBA" id="ARBA00021784"/>
    </source>
</evidence>
<dbReference type="GO" id="GO:0008083">
    <property type="term" value="F:growth factor activity"/>
    <property type="evidence" value="ECO:0007669"/>
    <property type="project" value="UniProtKB-KW"/>
</dbReference>
<keyword evidence="7 15" id="KW-1015">Disulfide bond</keyword>
<dbReference type="GO" id="GO:0006508">
    <property type="term" value="P:proteolysis"/>
    <property type="evidence" value="ECO:0007669"/>
    <property type="project" value="InterPro"/>
</dbReference>
<evidence type="ECO:0000256" key="11">
    <source>
        <dbReference type="ARBA" id="ARBA00031997"/>
    </source>
</evidence>
<evidence type="ECO:0000256" key="10">
    <source>
        <dbReference type="ARBA" id="ARBA00025867"/>
    </source>
</evidence>
<dbReference type="InterPro" id="IPR000001">
    <property type="entry name" value="Kringle"/>
</dbReference>
<evidence type="ECO:0000256" key="16">
    <source>
        <dbReference type="SAM" id="SignalP"/>
    </source>
</evidence>
<dbReference type="CDD" id="cd01099">
    <property type="entry name" value="PAN_AP_HGF"/>
    <property type="match status" value="1"/>
</dbReference>
<dbReference type="InterPro" id="IPR013806">
    <property type="entry name" value="Kringle-like"/>
</dbReference>
<evidence type="ECO:0000313" key="21">
    <source>
        <dbReference type="Proteomes" id="UP001152622"/>
    </source>
</evidence>
<dbReference type="SMART" id="SM00130">
    <property type="entry name" value="KR"/>
    <property type="match status" value="4"/>
</dbReference>
<dbReference type="PROSITE" id="PS50070">
    <property type="entry name" value="KRINGLE_2"/>
    <property type="match status" value="4"/>
</dbReference>
<dbReference type="InterPro" id="IPR024174">
    <property type="entry name" value="HGF/MST1"/>
</dbReference>
<dbReference type="PANTHER" id="PTHR24261">
    <property type="entry name" value="PLASMINOGEN-RELATED"/>
    <property type="match status" value="1"/>
</dbReference>
<keyword evidence="9" id="KW-0873">Pyrrolidone carboxylic acid</keyword>
<dbReference type="InterPro" id="IPR018056">
    <property type="entry name" value="Kringle_CS"/>
</dbReference>
<dbReference type="PIRSF" id="PIRSF500183">
    <property type="entry name" value="Hepatocyte_GF"/>
    <property type="match status" value="1"/>
</dbReference>
<feature type="chain" id="PRO_5040356173" description="Hepatocyte growth factor" evidence="16">
    <location>
        <begin position="19"/>
        <end position="719"/>
    </location>
</feature>
<comment type="caution">
    <text evidence="20">The sequence shown here is derived from an EMBL/GenBank/DDBJ whole genome shotgun (WGS) entry which is preliminary data.</text>
</comment>
<keyword evidence="4 16" id="KW-0732">Signal</keyword>
<dbReference type="InterPro" id="IPR001254">
    <property type="entry name" value="Trypsin_dom"/>
</dbReference>
<dbReference type="SMART" id="SM00473">
    <property type="entry name" value="PAN_AP"/>
    <property type="match status" value="1"/>
</dbReference>
<dbReference type="PANTHER" id="PTHR24261:SF8">
    <property type="entry name" value="HEPATOCYTE GROWTH FACTOR"/>
    <property type="match status" value="1"/>
</dbReference>
<dbReference type="InterPro" id="IPR001314">
    <property type="entry name" value="Peptidase_S1A"/>
</dbReference>
<feature type="signal peptide" evidence="16">
    <location>
        <begin position="1"/>
        <end position="18"/>
    </location>
</feature>
<evidence type="ECO:0000256" key="4">
    <source>
        <dbReference type="ARBA" id="ARBA00022729"/>
    </source>
</evidence>
<dbReference type="PROSITE" id="PS50240">
    <property type="entry name" value="TRYPSIN_DOM"/>
    <property type="match status" value="1"/>
</dbReference>
<proteinExistence type="inferred from homology"/>
<dbReference type="AlphaFoldDB" id="A0A9Q1G1K8"/>
<evidence type="ECO:0000256" key="14">
    <source>
        <dbReference type="PIRNR" id="PIRNR001152"/>
    </source>
</evidence>
<dbReference type="FunFam" id="2.40.20.10:FF:000007">
    <property type="entry name" value="Hepatocyte growth factor"/>
    <property type="match status" value="1"/>
</dbReference>
<evidence type="ECO:0000256" key="9">
    <source>
        <dbReference type="ARBA" id="ARBA00023283"/>
    </source>
</evidence>
<dbReference type="CDD" id="cd00108">
    <property type="entry name" value="KR"/>
    <property type="match status" value="4"/>
</dbReference>
<feature type="disulfide bond" evidence="15">
    <location>
        <begin position="247"/>
        <end position="270"/>
    </location>
</feature>
<evidence type="ECO:0000256" key="15">
    <source>
        <dbReference type="PROSITE-ProRule" id="PRU00121"/>
    </source>
</evidence>
<dbReference type="Pfam" id="PF00089">
    <property type="entry name" value="Trypsin"/>
    <property type="match status" value="1"/>
</dbReference>
<dbReference type="PRINTS" id="PR00722">
    <property type="entry name" value="CHYMOTRYPSIN"/>
</dbReference>
<dbReference type="PIRSF" id="PIRSF001152">
    <property type="entry name" value="HGF_MST1"/>
    <property type="match status" value="1"/>
</dbReference>
<dbReference type="OrthoDB" id="41905at2759"/>
<dbReference type="Gene3D" id="2.40.10.10">
    <property type="entry name" value="Trypsin-like serine proteases"/>
    <property type="match status" value="2"/>
</dbReference>
<keyword evidence="2 14" id="KW-0721">Serine protease homolog</keyword>
<evidence type="ECO:0000256" key="6">
    <source>
        <dbReference type="ARBA" id="ARBA00023030"/>
    </source>
</evidence>
<dbReference type="Pfam" id="PF00024">
    <property type="entry name" value="PAN_1"/>
    <property type="match status" value="1"/>
</dbReference>
<feature type="domain" description="Kringle" evidence="17">
    <location>
        <begin position="387"/>
        <end position="464"/>
    </location>
</feature>
<organism evidence="20 21">
    <name type="scientific">Synaphobranchus kaupii</name>
    <name type="common">Kaup's arrowtooth eel</name>
    <dbReference type="NCBI Taxonomy" id="118154"/>
    <lineage>
        <taxon>Eukaryota</taxon>
        <taxon>Metazoa</taxon>
        <taxon>Chordata</taxon>
        <taxon>Craniata</taxon>
        <taxon>Vertebrata</taxon>
        <taxon>Euteleostomi</taxon>
        <taxon>Actinopterygii</taxon>
        <taxon>Neopterygii</taxon>
        <taxon>Teleostei</taxon>
        <taxon>Anguilliformes</taxon>
        <taxon>Synaphobranchidae</taxon>
        <taxon>Synaphobranchus</taxon>
    </lineage>
</organism>
<evidence type="ECO:0000256" key="5">
    <source>
        <dbReference type="ARBA" id="ARBA00022737"/>
    </source>
</evidence>
<keyword evidence="21" id="KW-1185">Reference proteome</keyword>
<dbReference type="SUPFAM" id="SSF50494">
    <property type="entry name" value="Trypsin-like serine proteases"/>
    <property type="match status" value="1"/>
</dbReference>
<feature type="domain" description="Kringle" evidence="17">
    <location>
        <begin position="110"/>
        <end position="193"/>
    </location>
</feature>
<feature type="disulfide bond" evidence="15">
    <location>
        <begin position="198"/>
        <end position="275"/>
    </location>
</feature>